<dbReference type="GO" id="GO:0003677">
    <property type="term" value="F:DNA binding"/>
    <property type="evidence" value="ECO:0007669"/>
    <property type="project" value="InterPro"/>
</dbReference>
<comment type="similarity">
    <text evidence="1">Belongs to the CACTIN family.</text>
</comment>
<feature type="region of interest" description="Disordered" evidence="4">
    <location>
        <begin position="1"/>
        <end position="38"/>
    </location>
</feature>
<feature type="domain" description="ARID" evidence="5">
    <location>
        <begin position="1386"/>
        <end position="1486"/>
    </location>
</feature>
<sequence>MGSSRRSKRQESKKIDDSDDDFDDSDSSPRQYLAKKAQKKAMKVAKKLKSQNAYGYANDSNPFGDSNLNEKFVWRKKIERDVTQGVPLDMFSVKAEKKKQKERMAEIEKVKKRREERAIEKAQHEEEMALLARERARAEFQDWEKKEEEFHFDQSKVRSEIRLREGRMKPIDVLSKHLEPSDEFDIEIEEPYMVFKGLTVKEMEELHEDIKMHLDLDRGTSTHIQYWEALVVVCEWELAEARKKETLDRARVRGEAPPADVVAEERGLHSSIEADVKKLLDGKSFAALEQLHSQIESEMRSGKAKNVEYWEAVLKRIHIYKAKACLKEIHNKVLRKHLEHLENMDGSFNMDMTRDQTASPKMDQESDHNLEGDDVLEAIPRDKQHAMEEEEEEAAGSFSPELLHDDEDEEAIDPEEDRAILERKRVQVVEEQQRKLQEAMALPPSEDNLEMRAVKAMGAMDNGDEVFGNSDEVNVDSQVYWWHDKYRPRKPKYFNRVHTGYEWNKYNQTHYDHDNPPPKIVQGYKFNIFYPDLVDKTKAPVYTIEKDGDSAETCIIRFHAGPPYEDIAFRIVNKEWEYSHKKGFKCTFERGILHMKDQSKSILGRSLFYSGIRAQDQRRHAYKDKSFARNHRGSSSVSSLGRECPGSGSDSILGWSDQQGVVMASQGLVQTVIACQGPGRVESQVAWQNWNWEMVQVERVNCNTNINEKDTQNEGYFVANTKEFQVNNGKSFDPDGWITFLDTLHIPNYVESSKDYLMGEFAKFEDGGHEKASKNNKWGEIATKLGFNESLAVNLMITYQGYLDLMSWKYHVAKESANEMKDQSKSILGRSLFYSGIRAQDQRRHAYKDKSFARNHRGSSSVSSLGRECPGSGSDSILGWSDQQGVVMASQGLVQTVIACQGPGRVESQVAWQNWNWEMVQVERVNCNTNINEKDTQNEGYFVANTKEFQVNNGKSFDPDGWITFLDTLHIPNYVESSKDYLMGEFAKFEDGGHEKASKNNKWGEIATKLGFNESLAVNLMITYQGYLDLMSWKYHVAKESANEMKDQSKSILGRSLFYSGIRAQDQRRHAYKDKSFARNHRGSSSVSSLGRECPGSGSDSILGWSDQQGVVMASQGLVQTVIACQGPGRVESQVAWQNWNWEMVQVERVNCNTNINEKDTQNEGYFVANTKEFQVNNGKSFDPDGWITFLDTLHIPNYVESSKDYLMGEFAKFEDGGHEKASKNNKWGEIATKLGFNESLAVNLMITYQGYLDLMSWKYHVAKESANEMKDQSKSILGRSLFYSGIRAQDQRRHAYKDKSFARNHRGSSSVSSLGRECPGSGSDSILGWSDQQGVVMASQGLVQTVIACQGPGRVESQVAWQNWNWEMVQVERVNCNTNINEKDTQNEGYFVANTKEFQVNNGKSFDPDGWITFLDTLHIPNYVESSKDYLMGEFAKFEDGGHEKASKNNKWGEIATKLGFNESLAVNLMITYQGYLDLMSWKYHVAKESANEVGEPNEGYEDALCVEDYDDIEDFILLDENISGAEK</sequence>
<organism evidence="6 7">
    <name type="scientific">Mikania micrantha</name>
    <name type="common">bitter vine</name>
    <dbReference type="NCBI Taxonomy" id="192012"/>
    <lineage>
        <taxon>Eukaryota</taxon>
        <taxon>Viridiplantae</taxon>
        <taxon>Streptophyta</taxon>
        <taxon>Embryophyta</taxon>
        <taxon>Tracheophyta</taxon>
        <taxon>Spermatophyta</taxon>
        <taxon>Magnoliopsida</taxon>
        <taxon>eudicotyledons</taxon>
        <taxon>Gunneridae</taxon>
        <taxon>Pentapetalae</taxon>
        <taxon>asterids</taxon>
        <taxon>campanulids</taxon>
        <taxon>Asterales</taxon>
        <taxon>Asteraceae</taxon>
        <taxon>Asteroideae</taxon>
        <taxon>Heliantheae alliance</taxon>
        <taxon>Eupatorieae</taxon>
        <taxon>Mikania</taxon>
    </lineage>
</organism>
<keyword evidence="3" id="KW-0175">Coiled coil</keyword>
<dbReference type="Pfam" id="PF09732">
    <property type="entry name" value="CactinC_cactus"/>
    <property type="match status" value="1"/>
</dbReference>
<feature type="domain" description="ARID" evidence="5">
    <location>
        <begin position="1161"/>
        <end position="1261"/>
    </location>
</feature>
<comment type="caution">
    <text evidence="6">The sequence shown here is derived from an EMBL/GenBank/DDBJ whole genome shotgun (WGS) entry which is preliminary data.</text>
</comment>
<reference evidence="6 7" key="1">
    <citation type="submission" date="2019-05" db="EMBL/GenBank/DDBJ databases">
        <title>Mikania micrantha, genome provides insights into the molecular mechanism of rapid growth.</title>
        <authorList>
            <person name="Liu B."/>
        </authorList>
    </citation>
    <scope>NUCLEOTIDE SEQUENCE [LARGE SCALE GENOMIC DNA]</scope>
    <source>
        <strain evidence="6">NLD-2019</strain>
        <tissue evidence="6">Leaf</tissue>
    </source>
</reference>
<proteinExistence type="inferred from homology"/>
<feature type="region of interest" description="Disordered" evidence="4">
    <location>
        <begin position="48"/>
        <end position="67"/>
    </location>
</feature>
<feature type="region of interest" description="Disordered" evidence="4">
    <location>
        <begin position="385"/>
        <end position="404"/>
    </location>
</feature>
<dbReference type="PANTHER" id="PTHR21737:SF4">
    <property type="entry name" value="SPLICING FACTOR CACTIN"/>
    <property type="match status" value="1"/>
</dbReference>
<evidence type="ECO:0000259" key="5">
    <source>
        <dbReference type="PROSITE" id="PS51011"/>
    </source>
</evidence>
<dbReference type="GO" id="GO:0005737">
    <property type="term" value="C:cytoplasm"/>
    <property type="evidence" value="ECO:0007669"/>
    <property type="project" value="TreeGrafter"/>
</dbReference>
<feature type="domain" description="ARID" evidence="5">
    <location>
        <begin position="936"/>
        <end position="1036"/>
    </location>
</feature>
<dbReference type="EMBL" id="SZYD01000018">
    <property type="protein sequence ID" value="KAD2805689.1"/>
    <property type="molecule type" value="Genomic_DNA"/>
</dbReference>
<gene>
    <name evidence="6" type="ORF">E3N88_39066</name>
</gene>
<feature type="domain" description="ARID" evidence="5">
    <location>
        <begin position="711"/>
        <end position="811"/>
    </location>
</feature>
<feature type="compositionally biased region" description="Polar residues" evidence="4">
    <location>
        <begin position="50"/>
        <end position="67"/>
    </location>
</feature>
<protein>
    <recommendedName>
        <fullName evidence="2">Splicing factor Cactin</fullName>
    </recommendedName>
</protein>
<dbReference type="OrthoDB" id="265955at2759"/>
<evidence type="ECO:0000313" key="6">
    <source>
        <dbReference type="EMBL" id="KAD2805689.1"/>
    </source>
</evidence>
<dbReference type="InterPro" id="IPR018816">
    <property type="entry name" value="Cactin_central"/>
</dbReference>
<feature type="compositionally biased region" description="Acidic residues" evidence="4">
    <location>
        <begin position="17"/>
        <end position="26"/>
    </location>
</feature>
<keyword evidence="7" id="KW-1185">Reference proteome</keyword>
<dbReference type="Proteomes" id="UP000326396">
    <property type="component" value="Linkage Group LG8"/>
</dbReference>
<dbReference type="InterPro" id="IPR019134">
    <property type="entry name" value="Cactin_C"/>
</dbReference>
<evidence type="ECO:0000256" key="2">
    <source>
        <dbReference type="ARBA" id="ARBA00034534"/>
    </source>
</evidence>
<dbReference type="PROSITE" id="PS51011">
    <property type="entry name" value="ARID"/>
    <property type="match status" value="4"/>
</dbReference>
<accession>A0A5N6LVR0</accession>
<dbReference type="GO" id="GO:0005681">
    <property type="term" value="C:spliceosomal complex"/>
    <property type="evidence" value="ECO:0007669"/>
    <property type="project" value="TreeGrafter"/>
</dbReference>
<dbReference type="SMART" id="SM01050">
    <property type="entry name" value="CactinC_cactus"/>
    <property type="match status" value="1"/>
</dbReference>
<dbReference type="GO" id="GO:0045292">
    <property type="term" value="P:mRNA cis splicing, via spliceosome"/>
    <property type="evidence" value="ECO:0007669"/>
    <property type="project" value="TreeGrafter"/>
</dbReference>
<feature type="coiled-coil region" evidence="3">
    <location>
        <begin position="97"/>
        <end position="141"/>
    </location>
</feature>
<dbReference type="Pfam" id="PF10312">
    <property type="entry name" value="Cactin_mid"/>
    <property type="match status" value="1"/>
</dbReference>
<name>A0A5N6LVR0_9ASTR</name>
<dbReference type="InterPro" id="IPR001606">
    <property type="entry name" value="ARID_dom"/>
</dbReference>
<dbReference type="PANTHER" id="PTHR21737">
    <property type="entry name" value="POLYGLUTAMINE BINDING PROTEIN 1/MARVEL MEMBRANE-ASSOCIATING DOMAIN CONTAINING 3"/>
    <property type="match status" value="1"/>
</dbReference>
<evidence type="ECO:0000256" key="3">
    <source>
        <dbReference type="SAM" id="Coils"/>
    </source>
</evidence>
<evidence type="ECO:0000256" key="4">
    <source>
        <dbReference type="SAM" id="MobiDB-lite"/>
    </source>
</evidence>
<evidence type="ECO:0000313" key="7">
    <source>
        <dbReference type="Proteomes" id="UP000326396"/>
    </source>
</evidence>
<evidence type="ECO:0000256" key="1">
    <source>
        <dbReference type="ARBA" id="ARBA00006895"/>
    </source>
</evidence>